<dbReference type="OrthoDB" id="6880011at2759"/>
<dbReference type="InterPro" id="IPR024708">
    <property type="entry name" value="Catalase_AS"/>
</dbReference>
<evidence type="ECO:0000256" key="2">
    <source>
        <dbReference type="ARBA" id="ARBA00022559"/>
    </source>
</evidence>
<evidence type="ECO:0000256" key="5">
    <source>
        <dbReference type="ARBA" id="ARBA00023002"/>
    </source>
</evidence>
<dbReference type="InterPro" id="IPR011614">
    <property type="entry name" value="Catalase_core"/>
</dbReference>
<feature type="active site" evidence="9">
    <location>
        <position position="146"/>
    </location>
</feature>
<feature type="active site" evidence="9">
    <location>
        <position position="73"/>
    </location>
</feature>
<dbReference type="Pfam" id="PF00199">
    <property type="entry name" value="Catalase"/>
    <property type="match status" value="1"/>
</dbReference>
<evidence type="ECO:0000256" key="1">
    <source>
        <dbReference type="ARBA" id="ARBA00005329"/>
    </source>
</evidence>
<comment type="caution">
    <text evidence="14">The sequence shown here is derived from an EMBL/GenBank/DDBJ whole genome shotgun (WGS) entry which is preliminary data.</text>
</comment>
<evidence type="ECO:0000256" key="4">
    <source>
        <dbReference type="ARBA" id="ARBA00022723"/>
    </source>
</evidence>
<comment type="cofactor">
    <cofactor evidence="10">
        <name>heme</name>
        <dbReference type="ChEBI" id="CHEBI:30413"/>
    </cofactor>
</comment>
<accession>A0A0L7KZY0</accession>
<keyword evidence="5 11" id="KW-0560">Oxidoreductase</keyword>
<dbReference type="Pfam" id="PF06628">
    <property type="entry name" value="Catalase-rel"/>
    <property type="match status" value="1"/>
</dbReference>
<dbReference type="CDD" id="cd08156">
    <property type="entry name" value="catalase_clade_3"/>
    <property type="match status" value="1"/>
</dbReference>
<dbReference type="InterPro" id="IPR010582">
    <property type="entry name" value="Catalase_immune_responsive"/>
</dbReference>
<proteinExistence type="inferred from homology"/>
<keyword evidence="3 10" id="KW-0349">Heme</keyword>
<dbReference type="SUPFAM" id="SSF56634">
    <property type="entry name" value="Heme-dependent catalase-like"/>
    <property type="match status" value="1"/>
</dbReference>
<dbReference type="InterPro" id="IPR020835">
    <property type="entry name" value="Catalase_sf"/>
</dbReference>
<evidence type="ECO:0000256" key="10">
    <source>
        <dbReference type="PIRSR" id="PIRSR038928-2"/>
    </source>
</evidence>
<dbReference type="PRINTS" id="PR00067">
    <property type="entry name" value="CATALASE"/>
</dbReference>
<dbReference type="EMBL" id="JTDY01004115">
    <property type="protein sequence ID" value="KOB68584.1"/>
    <property type="molecule type" value="Genomic_DNA"/>
</dbReference>
<dbReference type="InterPro" id="IPR002226">
    <property type="entry name" value="Catalase_haem_BS"/>
</dbReference>
<dbReference type="STRING" id="104452.A0A0L7KZY0"/>
<dbReference type="GO" id="GO:0042744">
    <property type="term" value="P:hydrogen peroxide catabolic process"/>
    <property type="evidence" value="ECO:0007669"/>
    <property type="project" value="UniProtKB-KW"/>
</dbReference>
<keyword evidence="15" id="KW-1185">Reference proteome</keyword>
<dbReference type="AlphaFoldDB" id="A0A0L7KZY0"/>
<dbReference type="PROSITE" id="PS51402">
    <property type="entry name" value="CATALASE_3"/>
    <property type="match status" value="1"/>
</dbReference>
<organism evidence="14 15">
    <name type="scientific">Operophtera brumata</name>
    <name type="common">Winter moth</name>
    <name type="synonym">Phalaena brumata</name>
    <dbReference type="NCBI Taxonomy" id="104452"/>
    <lineage>
        <taxon>Eukaryota</taxon>
        <taxon>Metazoa</taxon>
        <taxon>Ecdysozoa</taxon>
        <taxon>Arthropoda</taxon>
        <taxon>Hexapoda</taxon>
        <taxon>Insecta</taxon>
        <taxon>Pterygota</taxon>
        <taxon>Neoptera</taxon>
        <taxon>Endopterygota</taxon>
        <taxon>Lepidoptera</taxon>
        <taxon>Glossata</taxon>
        <taxon>Ditrysia</taxon>
        <taxon>Geometroidea</taxon>
        <taxon>Geometridae</taxon>
        <taxon>Larentiinae</taxon>
        <taxon>Operophtera</taxon>
    </lineage>
</organism>
<dbReference type="GO" id="GO:0005777">
    <property type="term" value="C:peroxisome"/>
    <property type="evidence" value="ECO:0007669"/>
    <property type="project" value="TreeGrafter"/>
</dbReference>
<evidence type="ECO:0000259" key="13">
    <source>
        <dbReference type="SMART" id="SM01060"/>
    </source>
</evidence>
<dbReference type="PROSITE" id="PS00437">
    <property type="entry name" value="CATALASE_1"/>
    <property type="match status" value="1"/>
</dbReference>
<protein>
    <recommendedName>
        <fullName evidence="11">Catalase</fullName>
        <ecNumber evidence="11">1.11.1.6</ecNumber>
    </recommendedName>
</protein>
<evidence type="ECO:0000256" key="11">
    <source>
        <dbReference type="RuleBase" id="RU000498"/>
    </source>
</evidence>
<feature type="binding site" description="axial binding residue" evidence="10">
    <location>
        <position position="356"/>
    </location>
    <ligand>
        <name>heme</name>
        <dbReference type="ChEBI" id="CHEBI:30413"/>
    </ligand>
    <ligandPart>
        <name>Fe</name>
        <dbReference type="ChEBI" id="CHEBI:18248"/>
    </ligandPart>
</feature>
<dbReference type="Gene3D" id="2.40.180.10">
    <property type="entry name" value="Catalase core domain"/>
    <property type="match status" value="1"/>
</dbReference>
<dbReference type="PROSITE" id="PS00438">
    <property type="entry name" value="CATALASE_2"/>
    <property type="match status" value="1"/>
</dbReference>
<dbReference type="GO" id="GO:0005739">
    <property type="term" value="C:mitochondrion"/>
    <property type="evidence" value="ECO:0007669"/>
    <property type="project" value="TreeGrafter"/>
</dbReference>
<evidence type="ECO:0000256" key="3">
    <source>
        <dbReference type="ARBA" id="ARBA00022617"/>
    </source>
</evidence>
<gene>
    <name evidence="14" type="ORF">OBRU01_18130</name>
</gene>
<dbReference type="Proteomes" id="UP000037510">
    <property type="component" value="Unassembled WGS sequence"/>
</dbReference>
<comment type="catalytic activity">
    <reaction evidence="8 11">
        <text>2 H2O2 = O2 + 2 H2O</text>
        <dbReference type="Rhea" id="RHEA:20309"/>
        <dbReference type="ChEBI" id="CHEBI:15377"/>
        <dbReference type="ChEBI" id="CHEBI:15379"/>
        <dbReference type="ChEBI" id="CHEBI:16240"/>
        <dbReference type="EC" id="1.11.1.6"/>
    </reaction>
</comment>
<dbReference type="PIRSF" id="PIRSF038928">
    <property type="entry name" value="Catalase_clade1-3"/>
    <property type="match status" value="1"/>
</dbReference>
<dbReference type="InterPro" id="IPR018028">
    <property type="entry name" value="Catalase"/>
</dbReference>
<dbReference type="SMART" id="SM01060">
    <property type="entry name" value="Catalase"/>
    <property type="match status" value="1"/>
</dbReference>
<evidence type="ECO:0000313" key="14">
    <source>
        <dbReference type="EMBL" id="KOB68584.1"/>
    </source>
</evidence>
<reference evidence="14 15" key="1">
    <citation type="journal article" date="2015" name="Genome Biol. Evol.">
        <title>The genome of winter moth (Operophtera brumata) provides a genomic perspective on sexual dimorphism and phenology.</title>
        <authorList>
            <person name="Derks M.F."/>
            <person name="Smit S."/>
            <person name="Salis L."/>
            <person name="Schijlen E."/>
            <person name="Bossers A."/>
            <person name="Mateman C."/>
            <person name="Pijl A.S."/>
            <person name="de Ridder D."/>
            <person name="Groenen M.A."/>
            <person name="Visser M.E."/>
            <person name="Megens H.J."/>
        </authorList>
    </citation>
    <scope>NUCLEOTIDE SEQUENCE [LARGE SCALE GENOMIC DNA]</scope>
    <source>
        <strain evidence="14">WM2013NL</strain>
        <tissue evidence="14">Head and thorax</tissue>
    </source>
</reference>
<evidence type="ECO:0000256" key="8">
    <source>
        <dbReference type="ARBA" id="ARBA00049254"/>
    </source>
</evidence>
<evidence type="ECO:0000256" key="9">
    <source>
        <dbReference type="PIRSR" id="PIRSR038928-1"/>
    </source>
</evidence>
<dbReference type="InterPro" id="IPR024711">
    <property type="entry name" value="Catalase_clade1/3"/>
</dbReference>
<keyword evidence="2 11" id="KW-0575">Peroxidase</keyword>
<dbReference type="FunFam" id="2.40.180.10:FF:000001">
    <property type="entry name" value="Catalase"/>
    <property type="match status" value="1"/>
</dbReference>
<evidence type="ECO:0000256" key="7">
    <source>
        <dbReference type="ARBA" id="ARBA00023324"/>
    </source>
</evidence>
<dbReference type="GO" id="GO:0020037">
    <property type="term" value="F:heme binding"/>
    <property type="evidence" value="ECO:0007669"/>
    <property type="project" value="InterPro"/>
</dbReference>
<dbReference type="GO" id="GO:0046872">
    <property type="term" value="F:metal ion binding"/>
    <property type="evidence" value="ECO:0007669"/>
    <property type="project" value="UniProtKB-KW"/>
</dbReference>
<keyword evidence="4 10" id="KW-0479">Metal-binding</keyword>
<dbReference type="GO" id="GO:0042542">
    <property type="term" value="P:response to hydrogen peroxide"/>
    <property type="evidence" value="ECO:0007669"/>
    <property type="project" value="TreeGrafter"/>
</dbReference>
<evidence type="ECO:0000256" key="12">
    <source>
        <dbReference type="RuleBase" id="RU004142"/>
    </source>
</evidence>
<dbReference type="PANTHER" id="PTHR11465">
    <property type="entry name" value="CATALASE"/>
    <property type="match status" value="1"/>
</dbReference>
<keyword evidence="6 10" id="KW-0408">Iron</keyword>
<feature type="domain" description="Catalase core" evidence="13">
    <location>
        <begin position="26"/>
        <end position="410"/>
    </location>
</feature>
<dbReference type="InterPro" id="IPR040333">
    <property type="entry name" value="Catalase_3"/>
</dbReference>
<sequence length="505" mass="56866">MSARDPASEQLVNFKKTVEGTRIQLTNKSGNPVGNASGLLTVGENGPALLQDLHLVDLLSSFTRERIPERVVHAKGAGAFGYFEVTHDIKKYCAAKVFDTIGKRTPVAIRFSTVAGEVGSTDTVRDPRGFAVKFYTEDGNWDVVGNNTPIFFIRDPTLFPSFIHSQKRNPATHLKDPDMFWDFITLRHECVHQTIYTFGDRGIPDGYRHMNGYASHTYKFVNDQGVSHWCKFHFKTNQGIKNLSAEKGAELQVSDPDYAIRDLYNSIAKGDFPSWTLYVQVMSMDQADKSKLNPFDLTKIWPHADFPLIPVGRMVLDRNPKNYFSDVEQIAMSPSNLIPGIEASPDKMLQGRLFAYNDTHRHRLGANYLQIPVNCPYRTKVSNYQRDGPQVLYNQDGSPNYYPNSFSGPQECPRAARLESKIVLNGEVGRYQDLATEDDYKQGAALYSKVMDAEEKKRVAINIVDHLKGASDFIQDRTIAMFNKVHTELGRQIAVGLNKKVQANL</sequence>
<evidence type="ECO:0000313" key="15">
    <source>
        <dbReference type="Proteomes" id="UP000037510"/>
    </source>
</evidence>
<comment type="similarity">
    <text evidence="1 11">Belongs to the catalase family.</text>
</comment>
<name>A0A0L7KZY0_OPEBR</name>
<evidence type="ECO:0000256" key="6">
    <source>
        <dbReference type="ARBA" id="ARBA00023004"/>
    </source>
</evidence>
<comment type="function">
    <text evidence="12">Catalyzes the degradation of hydrogen peroxide (H(2)O(2)) generated by peroxisomal oxidases to water and oxygen, thereby protecting cells from the toxic effects of hydrogen peroxide.</text>
</comment>
<dbReference type="EC" id="1.11.1.6" evidence="11"/>
<dbReference type="PANTHER" id="PTHR11465:SF9">
    <property type="entry name" value="CATALASE"/>
    <property type="match status" value="1"/>
</dbReference>
<dbReference type="GO" id="GO:0004096">
    <property type="term" value="F:catalase activity"/>
    <property type="evidence" value="ECO:0007669"/>
    <property type="project" value="UniProtKB-EC"/>
</dbReference>
<keyword evidence="7 11" id="KW-0376">Hydrogen peroxide</keyword>